<dbReference type="OrthoDB" id="9787242at2"/>
<dbReference type="SUPFAM" id="SSF46785">
    <property type="entry name" value="Winged helix' DNA-binding domain"/>
    <property type="match status" value="1"/>
</dbReference>
<dbReference type="InterPro" id="IPR051534">
    <property type="entry name" value="CBASS_pafABC_assoc_protein"/>
</dbReference>
<feature type="domain" description="WYL" evidence="2">
    <location>
        <begin position="137"/>
        <end position="203"/>
    </location>
</feature>
<sequence length="238" mass="27085">MDRTLRLFGLMDSLRRRRQPVTAQALAKEHRVSQRTVYRDIQMLQKLGAPIGGEAGLGYVLRPGFFVPPLMFSVEELDAVVLGARWVEQLPDKELAAAATNALAKLGVAIPGELAERIADTGLWPVARASDPSTEPLLKLVRRAMREERGLSIQYKDRAGAISQRVVLPVQLAYFEARQVFAAWCCTRSAFRHFQLERVLHAELTEQRFHERRVELARQWFEEFEADFAQGKSDREMP</sequence>
<dbReference type="InterPro" id="IPR013196">
    <property type="entry name" value="HTH_11"/>
</dbReference>
<evidence type="ECO:0000259" key="2">
    <source>
        <dbReference type="Pfam" id="PF13280"/>
    </source>
</evidence>
<name>A0A250IFK2_9BACT</name>
<dbReference type="Pfam" id="PF08279">
    <property type="entry name" value="HTH_11"/>
    <property type="match status" value="1"/>
</dbReference>
<dbReference type="GO" id="GO:0003677">
    <property type="term" value="F:DNA binding"/>
    <property type="evidence" value="ECO:0007669"/>
    <property type="project" value="UniProtKB-KW"/>
</dbReference>
<proteinExistence type="predicted"/>
<dbReference type="InterPro" id="IPR026881">
    <property type="entry name" value="WYL_dom"/>
</dbReference>
<dbReference type="KEGG" id="mbd:MEBOL_004065"/>
<gene>
    <name evidence="3" type="ORF">MEBOL_004065</name>
</gene>
<dbReference type="InterPro" id="IPR036388">
    <property type="entry name" value="WH-like_DNA-bd_sf"/>
</dbReference>
<evidence type="ECO:0000313" key="3">
    <source>
        <dbReference type="EMBL" id="ATB30604.1"/>
    </source>
</evidence>
<dbReference type="PANTHER" id="PTHR34580:SF3">
    <property type="entry name" value="PROTEIN PAFB"/>
    <property type="match status" value="1"/>
</dbReference>
<dbReference type="Gene3D" id="1.10.10.10">
    <property type="entry name" value="Winged helix-like DNA-binding domain superfamily/Winged helix DNA-binding domain"/>
    <property type="match status" value="1"/>
</dbReference>
<dbReference type="Proteomes" id="UP000217289">
    <property type="component" value="Chromosome"/>
</dbReference>
<dbReference type="EMBL" id="CP022163">
    <property type="protein sequence ID" value="ATB30604.1"/>
    <property type="molecule type" value="Genomic_DNA"/>
</dbReference>
<dbReference type="AlphaFoldDB" id="A0A250IFK2"/>
<protein>
    <submittedName>
        <fullName evidence="3">DNA-binding protein</fullName>
    </submittedName>
</protein>
<reference evidence="3 4" key="1">
    <citation type="submission" date="2017-06" db="EMBL/GenBank/DDBJ databases">
        <authorList>
            <person name="Kim H.J."/>
            <person name="Triplett B.A."/>
        </authorList>
    </citation>
    <scope>NUCLEOTIDE SEQUENCE [LARGE SCALE GENOMIC DNA]</scope>
    <source>
        <strain evidence="3 4">DSM 14713</strain>
    </source>
</reference>
<evidence type="ECO:0000313" key="4">
    <source>
        <dbReference type="Proteomes" id="UP000217289"/>
    </source>
</evidence>
<evidence type="ECO:0000259" key="1">
    <source>
        <dbReference type="Pfam" id="PF08279"/>
    </source>
</evidence>
<dbReference type="Pfam" id="PF13280">
    <property type="entry name" value="WYL"/>
    <property type="match status" value="1"/>
</dbReference>
<keyword evidence="3" id="KW-0238">DNA-binding</keyword>
<dbReference type="PANTHER" id="PTHR34580">
    <property type="match status" value="1"/>
</dbReference>
<organism evidence="3 4">
    <name type="scientific">Melittangium boletus DSM 14713</name>
    <dbReference type="NCBI Taxonomy" id="1294270"/>
    <lineage>
        <taxon>Bacteria</taxon>
        <taxon>Pseudomonadati</taxon>
        <taxon>Myxococcota</taxon>
        <taxon>Myxococcia</taxon>
        <taxon>Myxococcales</taxon>
        <taxon>Cystobacterineae</taxon>
        <taxon>Archangiaceae</taxon>
        <taxon>Melittangium</taxon>
    </lineage>
</organism>
<dbReference type="PROSITE" id="PS52050">
    <property type="entry name" value="WYL"/>
    <property type="match status" value="1"/>
</dbReference>
<keyword evidence="4" id="KW-1185">Reference proteome</keyword>
<dbReference type="InterPro" id="IPR036390">
    <property type="entry name" value="WH_DNA-bd_sf"/>
</dbReference>
<dbReference type="RefSeq" id="WP_095979039.1">
    <property type="nucleotide sequence ID" value="NZ_CP022163.1"/>
</dbReference>
<feature type="domain" description="Helix-turn-helix type 11" evidence="1">
    <location>
        <begin position="9"/>
        <end position="59"/>
    </location>
</feature>
<accession>A0A250IFK2</accession>